<reference evidence="1 2" key="1">
    <citation type="submission" date="2020-06" db="EMBL/GenBank/DDBJ databases">
        <title>Frischella cerana isolated from Apis cerana gut homogenate.</title>
        <authorList>
            <person name="Wolter L.A."/>
            <person name="Suenami S."/>
            <person name="Miyazaki R."/>
        </authorList>
    </citation>
    <scope>NUCLEOTIDE SEQUENCE [LARGE SCALE GENOMIC DNA]</scope>
    <source>
        <strain evidence="1 2">Ac13</strain>
    </source>
</reference>
<comment type="caution">
    <text evidence="1">The sequence shown here is derived from an EMBL/GenBank/DDBJ whole genome shotgun (WGS) entry which is preliminary data.</text>
</comment>
<name>A0ABR7QWX8_9GAMM</name>
<organism evidence="1 2">
    <name type="scientific">Frischella japonica</name>
    <dbReference type="NCBI Taxonomy" id="2741544"/>
    <lineage>
        <taxon>Bacteria</taxon>
        <taxon>Pseudomonadati</taxon>
        <taxon>Pseudomonadota</taxon>
        <taxon>Gammaproteobacteria</taxon>
        <taxon>Orbales</taxon>
        <taxon>Orbaceae</taxon>
        <taxon>Frischella</taxon>
    </lineage>
</organism>
<dbReference type="EMBL" id="JABURY010000012">
    <property type="protein sequence ID" value="MBC9130721.1"/>
    <property type="molecule type" value="Genomic_DNA"/>
</dbReference>
<evidence type="ECO:0000313" key="1">
    <source>
        <dbReference type="EMBL" id="MBC9130721.1"/>
    </source>
</evidence>
<sequence>MKLRVTHRGCYGRIDGEVVELPVGHEFVAKDIPPAFVGRVIILEQQSVETKEDKKKKR</sequence>
<accession>A0ABR7QWX8</accession>
<protein>
    <submittedName>
        <fullName evidence="1">Uncharacterized protein</fullName>
    </submittedName>
</protein>
<dbReference type="RefSeq" id="WP_187755170.1">
    <property type="nucleotide sequence ID" value="NZ_JABURY010000012.1"/>
</dbReference>
<gene>
    <name evidence="1" type="ORF">FcAc13_05285</name>
</gene>
<proteinExistence type="predicted"/>
<evidence type="ECO:0000313" key="2">
    <source>
        <dbReference type="Proteomes" id="UP000651208"/>
    </source>
</evidence>
<keyword evidence="2" id="KW-1185">Reference proteome</keyword>
<dbReference type="Proteomes" id="UP000651208">
    <property type="component" value="Unassembled WGS sequence"/>
</dbReference>